<evidence type="ECO:0000313" key="6">
    <source>
        <dbReference type="EMBL" id="MFD0929999.1"/>
    </source>
</evidence>
<dbReference type="InterPro" id="IPR036922">
    <property type="entry name" value="Rieske_2Fe-2S_sf"/>
</dbReference>
<protein>
    <submittedName>
        <fullName evidence="6">Rieske (2Fe-2S) protein</fullName>
    </submittedName>
</protein>
<dbReference type="Gene3D" id="2.102.10.10">
    <property type="entry name" value="Rieske [2Fe-2S] iron-sulphur domain"/>
    <property type="match status" value="1"/>
</dbReference>
<gene>
    <name evidence="6" type="ORF">ACFQ1T_09440</name>
</gene>
<feature type="domain" description="Rieske" evidence="5">
    <location>
        <begin position="8"/>
        <end position="111"/>
    </location>
</feature>
<sequence length="116" mass="12747">MSLNAVTFDSAALPEKGDGLRFDIPALGPHATGFVVRFEGKPYAYVNRCAHVPVELDWEHGKFFNMTQEWLICATHGAMYAPETGYCVVGPCQGKRLSSIPVTEADGMITVHLDQF</sequence>
<keyword evidence="7" id="KW-1185">Reference proteome</keyword>
<dbReference type="PANTHER" id="PTHR40261:SF1">
    <property type="entry name" value="RIESKE DOMAIN-CONTAINING PROTEIN"/>
    <property type="match status" value="1"/>
</dbReference>
<dbReference type="Pfam" id="PF00355">
    <property type="entry name" value="Rieske"/>
    <property type="match status" value="1"/>
</dbReference>
<keyword evidence="4" id="KW-0411">Iron-sulfur</keyword>
<evidence type="ECO:0000256" key="3">
    <source>
        <dbReference type="ARBA" id="ARBA00023004"/>
    </source>
</evidence>
<accession>A0ABW3GMX9</accession>
<evidence type="ECO:0000256" key="1">
    <source>
        <dbReference type="ARBA" id="ARBA00022714"/>
    </source>
</evidence>
<proteinExistence type="predicted"/>
<organism evidence="6 7">
    <name type="scientific">Methylophilus glucosoxydans</name>
    <dbReference type="NCBI Taxonomy" id="752553"/>
    <lineage>
        <taxon>Bacteria</taxon>
        <taxon>Pseudomonadati</taxon>
        <taxon>Pseudomonadota</taxon>
        <taxon>Betaproteobacteria</taxon>
        <taxon>Nitrosomonadales</taxon>
        <taxon>Methylophilaceae</taxon>
        <taxon>Methylophilus</taxon>
    </lineage>
</organism>
<keyword evidence="2" id="KW-0479">Metal-binding</keyword>
<dbReference type="PROSITE" id="PS51296">
    <property type="entry name" value="RIESKE"/>
    <property type="match status" value="1"/>
</dbReference>
<keyword evidence="3" id="KW-0408">Iron</keyword>
<evidence type="ECO:0000256" key="2">
    <source>
        <dbReference type="ARBA" id="ARBA00022723"/>
    </source>
</evidence>
<dbReference type="RefSeq" id="WP_313987870.1">
    <property type="nucleotide sequence ID" value="NZ_JBHTJW010000002.1"/>
</dbReference>
<dbReference type="SUPFAM" id="SSF50022">
    <property type="entry name" value="ISP domain"/>
    <property type="match status" value="1"/>
</dbReference>
<dbReference type="Proteomes" id="UP001597106">
    <property type="component" value="Unassembled WGS sequence"/>
</dbReference>
<dbReference type="InterPro" id="IPR017941">
    <property type="entry name" value="Rieske_2Fe-2S"/>
</dbReference>
<evidence type="ECO:0000256" key="4">
    <source>
        <dbReference type="ARBA" id="ARBA00023014"/>
    </source>
</evidence>
<reference evidence="7" key="1">
    <citation type="journal article" date="2019" name="Int. J. Syst. Evol. Microbiol.">
        <title>The Global Catalogue of Microorganisms (GCM) 10K type strain sequencing project: providing services to taxonomists for standard genome sequencing and annotation.</title>
        <authorList>
            <consortium name="The Broad Institute Genomics Platform"/>
            <consortium name="The Broad Institute Genome Sequencing Center for Infectious Disease"/>
            <person name="Wu L."/>
            <person name="Ma J."/>
        </authorList>
    </citation>
    <scope>NUCLEOTIDE SEQUENCE [LARGE SCALE GENOMIC DNA]</scope>
    <source>
        <strain evidence="7">CCUG 59685</strain>
    </source>
</reference>
<evidence type="ECO:0000313" key="7">
    <source>
        <dbReference type="Proteomes" id="UP001597106"/>
    </source>
</evidence>
<dbReference type="EMBL" id="JBHTJW010000002">
    <property type="protein sequence ID" value="MFD0929999.1"/>
    <property type="molecule type" value="Genomic_DNA"/>
</dbReference>
<dbReference type="PANTHER" id="PTHR40261">
    <property type="match status" value="1"/>
</dbReference>
<comment type="caution">
    <text evidence="6">The sequence shown here is derived from an EMBL/GenBank/DDBJ whole genome shotgun (WGS) entry which is preliminary data.</text>
</comment>
<keyword evidence="1" id="KW-0001">2Fe-2S</keyword>
<evidence type="ECO:0000259" key="5">
    <source>
        <dbReference type="PROSITE" id="PS51296"/>
    </source>
</evidence>
<name>A0ABW3GMX9_9PROT</name>